<dbReference type="InterPro" id="IPR019270">
    <property type="entry name" value="DUF2283"/>
</dbReference>
<evidence type="ECO:0000313" key="1">
    <source>
        <dbReference type="EMBL" id="OGE83772.1"/>
    </source>
</evidence>
<dbReference type="EMBL" id="MFEN01000037">
    <property type="protein sequence ID" value="OGE83772.1"/>
    <property type="molecule type" value="Genomic_DNA"/>
</dbReference>
<dbReference type="Pfam" id="PF10049">
    <property type="entry name" value="DUF2283"/>
    <property type="match status" value="1"/>
</dbReference>
<protein>
    <recommendedName>
        <fullName evidence="3">DUF2283 domain-containing protein</fullName>
    </recommendedName>
</protein>
<evidence type="ECO:0000313" key="2">
    <source>
        <dbReference type="Proteomes" id="UP000176339"/>
    </source>
</evidence>
<dbReference type="AlphaFoldDB" id="A0A1F5P1M0"/>
<organism evidence="1 2">
    <name type="scientific">Candidatus Doudnabacteria bacterium RIFCSPHIGHO2_01_FULL_49_9</name>
    <dbReference type="NCBI Taxonomy" id="1817827"/>
    <lineage>
        <taxon>Bacteria</taxon>
        <taxon>Candidatus Doudnaibacteriota</taxon>
    </lineage>
</organism>
<reference evidence="1 2" key="1">
    <citation type="journal article" date="2016" name="Nat. Commun.">
        <title>Thousands of microbial genomes shed light on interconnected biogeochemical processes in an aquifer system.</title>
        <authorList>
            <person name="Anantharaman K."/>
            <person name="Brown C.T."/>
            <person name="Hug L.A."/>
            <person name="Sharon I."/>
            <person name="Castelle C.J."/>
            <person name="Probst A.J."/>
            <person name="Thomas B.C."/>
            <person name="Singh A."/>
            <person name="Wilkins M.J."/>
            <person name="Karaoz U."/>
            <person name="Brodie E.L."/>
            <person name="Williams K.H."/>
            <person name="Hubbard S.S."/>
            <person name="Banfield J.F."/>
        </authorList>
    </citation>
    <scope>NUCLEOTIDE SEQUENCE [LARGE SCALE GENOMIC DNA]</scope>
</reference>
<dbReference type="Proteomes" id="UP000176339">
    <property type="component" value="Unassembled WGS sequence"/>
</dbReference>
<dbReference type="PANTHER" id="PTHR37029">
    <property type="entry name" value="SSR1768 PROTEIN"/>
    <property type="match status" value="1"/>
</dbReference>
<proteinExistence type="predicted"/>
<comment type="caution">
    <text evidence="1">The sequence shown here is derived from an EMBL/GenBank/DDBJ whole genome shotgun (WGS) entry which is preliminary data.</text>
</comment>
<evidence type="ECO:0008006" key="3">
    <source>
        <dbReference type="Google" id="ProtNLM"/>
    </source>
</evidence>
<name>A0A1F5P1M0_9BACT</name>
<gene>
    <name evidence="1" type="ORF">A2846_04775</name>
</gene>
<dbReference type="PANTHER" id="PTHR37029:SF1">
    <property type="entry name" value="SSR1768 PROTEIN"/>
    <property type="match status" value="1"/>
</dbReference>
<sequence>MKISYDPYADALSITFKEGKVKKTVEIAPEINLDMDAKSKPLYLEILGAKEKLGKANAEEILVKSLARV</sequence>
<accession>A0A1F5P1M0</accession>